<evidence type="ECO:0000256" key="5">
    <source>
        <dbReference type="ARBA" id="ARBA00023004"/>
    </source>
</evidence>
<dbReference type="SUPFAM" id="SSF102114">
    <property type="entry name" value="Radical SAM enzymes"/>
    <property type="match status" value="1"/>
</dbReference>
<gene>
    <name evidence="8" type="ORF">ACD_78C00079G0003</name>
</gene>
<proteinExistence type="predicted"/>
<keyword evidence="6" id="KW-0411">Iron-sulfur</keyword>
<dbReference type="GO" id="GO:0046872">
    <property type="term" value="F:metal ion binding"/>
    <property type="evidence" value="ECO:0007669"/>
    <property type="project" value="UniProtKB-KW"/>
</dbReference>
<comment type="cofactor">
    <cofactor evidence="1">
        <name>[4Fe-4S] cluster</name>
        <dbReference type="ChEBI" id="CHEBI:49883"/>
    </cofactor>
</comment>
<keyword evidence="2" id="KW-0004">4Fe-4S</keyword>
<evidence type="ECO:0000256" key="3">
    <source>
        <dbReference type="ARBA" id="ARBA00022691"/>
    </source>
</evidence>
<evidence type="ECO:0000256" key="6">
    <source>
        <dbReference type="ARBA" id="ARBA00023014"/>
    </source>
</evidence>
<dbReference type="SFLD" id="SFLDS00029">
    <property type="entry name" value="Radical_SAM"/>
    <property type="match status" value="1"/>
</dbReference>
<dbReference type="SFLD" id="SFLDG01094">
    <property type="entry name" value="Uncharacterised_Radical_SAM_Su"/>
    <property type="match status" value="1"/>
</dbReference>
<evidence type="ECO:0000256" key="4">
    <source>
        <dbReference type="ARBA" id="ARBA00022723"/>
    </source>
</evidence>
<dbReference type="PANTHER" id="PTHR30352:SF13">
    <property type="entry name" value="GLYCYL-RADICAL ENZYME ACTIVATING ENZYME YJJW-RELATED"/>
    <property type="match status" value="1"/>
</dbReference>
<keyword evidence="4" id="KW-0479">Metal-binding</keyword>
<accession>K1XJ11</accession>
<name>K1XJ11_9BACT</name>
<dbReference type="InterPro" id="IPR012840">
    <property type="entry name" value="NrdG2"/>
</dbReference>
<dbReference type="PROSITE" id="PS51918">
    <property type="entry name" value="RADICAL_SAM"/>
    <property type="match status" value="1"/>
</dbReference>
<dbReference type="EMBL" id="AMFJ01034079">
    <property type="protein sequence ID" value="EKD30355.1"/>
    <property type="molecule type" value="Genomic_DNA"/>
</dbReference>
<organism evidence="8">
    <name type="scientific">uncultured bacterium</name>
    <name type="common">gcode 4</name>
    <dbReference type="NCBI Taxonomy" id="1234023"/>
    <lineage>
        <taxon>Bacteria</taxon>
        <taxon>environmental samples</taxon>
    </lineage>
</organism>
<dbReference type="GO" id="GO:0051539">
    <property type="term" value="F:4 iron, 4 sulfur cluster binding"/>
    <property type="evidence" value="ECO:0007669"/>
    <property type="project" value="UniProtKB-KW"/>
</dbReference>
<dbReference type="InterPro" id="IPR013785">
    <property type="entry name" value="Aldolase_TIM"/>
</dbReference>
<reference evidence="8" key="1">
    <citation type="journal article" date="2012" name="Science">
        <title>Fermentation, hydrogen, and sulfur metabolism in multiple uncultivated bacterial phyla.</title>
        <authorList>
            <person name="Wrighton K.C."/>
            <person name="Thomas B.C."/>
            <person name="Sharon I."/>
            <person name="Miller C.S."/>
            <person name="Castelle C.J."/>
            <person name="VerBerkmoes N.C."/>
            <person name="Wilkins M.J."/>
            <person name="Hettich R.L."/>
            <person name="Lipton M.S."/>
            <person name="Williams K.H."/>
            <person name="Long P.E."/>
            <person name="Banfield J.F."/>
        </authorList>
    </citation>
    <scope>NUCLEOTIDE SEQUENCE [LARGE SCALE GENOMIC DNA]</scope>
</reference>
<dbReference type="CDD" id="cd01335">
    <property type="entry name" value="Radical_SAM"/>
    <property type="match status" value="1"/>
</dbReference>
<evidence type="ECO:0000313" key="8">
    <source>
        <dbReference type="EMBL" id="EKD30355.1"/>
    </source>
</evidence>
<feature type="domain" description="Radical SAM core" evidence="7">
    <location>
        <begin position="13"/>
        <end position="228"/>
    </location>
</feature>
<sequence>MQISAIKKSTLLDYPGKLATIIFTPGCNLRCGFCHNPEFVLPEEIEKIRHDFISEEIFFRFLKTRQGFLDGVVICGGEPTIHADLPQFCQKIKSLGFLVKLDTNGSNPEVLERLLEENLIDYIAMDVKHTLEQYREITGKDIDILRYEKSMELIKTKAPDYEFRTTVIKWVHSSEDIEKIGVLIGGAKKYCLQNYRGEHTLDPNFKWGSFTAQELAEFQNISEKYVEKCLIRK</sequence>
<dbReference type="Pfam" id="PF04055">
    <property type="entry name" value="Radical_SAM"/>
    <property type="match status" value="1"/>
</dbReference>
<dbReference type="InterPro" id="IPR007197">
    <property type="entry name" value="rSAM"/>
</dbReference>
<dbReference type="Gene3D" id="3.20.20.70">
    <property type="entry name" value="Aldolase class I"/>
    <property type="match status" value="1"/>
</dbReference>
<keyword evidence="3" id="KW-0949">S-adenosyl-L-methionine</keyword>
<evidence type="ECO:0000256" key="2">
    <source>
        <dbReference type="ARBA" id="ARBA00022485"/>
    </source>
</evidence>
<evidence type="ECO:0000256" key="1">
    <source>
        <dbReference type="ARBA" id="ARBA00001966"/>
    </source>
</evidence>
<dbReference type="InterPro" id="IPR058240">
    <property type="entry name" value="rSAM_sf"/>
</dbReference>
<protein>
    <recommendedName>
        <fullName evidence="7">Radical SAM core domain-containing protein</fullName>
    </recommendedName>
</protein>
<dbReference type="InterPro" id="IPR034457">
    <property type="entry name" value="Organic_radical-activating"/>
</dbReference>
<dbReference type="AlphaFoldDB" id="K1XJ11"/>
<comment type="caution">
    <text evidence="8">The sequence shown here is derived from an EMBL/GenBank/DDBJ whole genome shotgun (WGS) entry which is preliminary data.</text>
</comment>
<evidence type="ECO:0000259" key="7">
    <source>
        <dbReference type="PROSITE" id="PS51918"/>
    </source>
</evidence>
<dbReference type="GO" id="GO:0003824">
    <property type="term" value="F:catalytic activity"/>
    <property type="evidence" value="ECO:0007669"/>
    <property type="project" value="InterPro"/>
</dbReference>
<keyword evidence="5" id="KW-0408">Iron</keyword>
<dbReference type="NCBIfam" id="TIGR02495">
    <property type="entry name" value="NrdG2"/>
    <property type="match status" value="1"/>
</dbReference>
<dbReference type="PANTHER" id="PTHR30352">
    <property type="entry name" value="PYRUVATE FORMATE-LYASE-ACTIVATING ENZYME"/>
    <property type="match status" value="1"/>
</dbReference>